<organism evidence="4 5">
    <name type="scientific">Muribaculum gordoncarteri</name>
    <dbReference type="NCBI Taxonomy" id="2530390"/>
    <lineage>
        <taxon>Bacteria</taxon>
        <taxon>Pseudomonadati</taxon>
        <taxon>Bacteroidota</taxon>
        <taxon>Bacteroidia</taxon>
        <taxon>Bacteroidales</taxon>
        <taxon>Muribaculaceae</taxon>
        <taxon>Muribaculum</taxon>
    </lineage>
</organism>
<feature type="domain" description="Galactosyltransferase C-terminal" evidence="3">
    <location>
        <begin position="172"/>
        <end position="238"/>
    </location>
</feature>
<evidence type="ECO:0000313" key="4">
    <source>
        <dbReference type="EMBL" id="QCD36702.1"/>
    </source>
</evidence>
<dbReference type="InterPro" id="IPR027791">
    <property type="entry name" value="Galactosyl_T_C"/>
</dbReference>
<dbReference type="InterPro" id="IPR050834">
    <property type="entry name" value="Glycosyltransf_2"/>
</dbReference>
<dbReference type="KEGG" id="mgod:E7746_12835"/>
<proteinExistence type="predicted"/>
<dbReference type="Pfam" id="PF00535">
    <property type="entry name" value="Glycos_transf_2"/>
    <property type="match status" value="1"/>
</dbReference>
<dbReference type="PANTHER" id="PTHR43685">
    <property type="entry name" value="GLYCOSYLTRANSFERASE"/>
    <property type="match status" value="1"/>
</dbReference>
<dbReference type="Proteomes" id="UP000297031">
    <property type="component" value="Chromosome"/>
</dbReference>
<sequence length="273" mass="31404">MSPEEIKQHRVSLIVSTYNRPDALRVCLDSVKQQTILPYEVIIGDDGSRSETADTIKEISRNFPVPIKHVWHEDNGFRLAMMRNKSVAASSGDYIIEVDGDVFLHPKFIEDHLREAAPGIYVKGGRTNLGKELTEEICRQGVSRRISWLTKGIESKPENALHLKSLAHYLAPRYRKHHSSALGCNMSFFKDDYIKINGYDEFFEGWGGEDVDFGVRMQKMGFGKRYLKFAGIVYHLWHEDKFMYNREKNFAYSSSLDDNKPARCVNGVDKYLK</sequence>
<keyword evidence="5" id="KW-1185">Reference proteome</keyword>
<evidence type="ECO:0000259" key="3">
    <source>
        <dbReference type="Pfam" id="PF02709"/>
    </source>
</evidence>
<dbReference type="CDD" id="cd06420">
    <property type="entry name" value="GT2_Chondriotin_Pol_N"/>
    <property type="match status" value="1"/>
</dbReference>
<dbReference type="InterPro" id="IPR001173">
    <property type="entry name" value="Glyco_trans_2-like"/>
</dbReference>
<dbReference type="Pfam" id="PF02709">
    <property type="entry name" value="Glyco_transf_7C"/>
    <property type="match status" value="1"/>
</dbReference>
<gene>
    <name evidence="4" type="ORF">E7746_12835</name>
</gene>
<dbReference type="Gene3D" id="3.90.550.10">
    <property type="entry name" value="Spore Coat Polysaccharide Biosynthesis Protein SpsA, Chain A"/>
    <property type="match status" value="1"/>
</dbReference>
<evidence type="ECO:0000313" key="5">
    <source>
        <dbReference type="Proteomes" id="UP000297031"/>
    </source>
</evidence>
<evidence type="ECO:0000259" key="2">
    <source>
        <dbReference type="Pfam" id="PF00535"/>
    </source>
</evidence>
<evidence type="ECO:0000256" key="1">
    <source>
        <dbReference type="ARBA" id="ARBA00022679"/>
    </source>
</evidence>
<name>A0A4P7VQW9_9BACT</name>
<accession>A0A4P7VQW9</accession>
<dbReference type="OrthoDB" id="9815923at2"/>
<keyword evidence="1 4" id="KW-0808">Transferase</keyword>
<dbReference type="PANTHER" id="PTHR43685:SF3">
    <property type="entry name" value="SLR2126 PROTEIN"/>
    <property type="match status" value="1"/>
</dbReference>
<dbReference type="RefSeq" id="WP_123394836.1">
    <property type="nucleotide sequence ID" value="NZ_CBFGDD010000001.1"/>
</dbReference>
<protein>
    <submittedName>
        <fullName evidence="4">Glycosyltransferase</fullName>
    </submittedName>
</protein>
<dbReference type="EMBL" id="CP039393">
    <property type="protein sequence ID" value="QCD36702.1"/>
    <property type="molecule type" value="Genomic_DNA"/>
</dbReference>
<dbReference type="GO" id="GO:0016740">
    <property type="term" value="F:transferase activity"/>
    <property type="evidence" value="ECO:0007669"/>
    <property type="project" value="UniProtKB-KW"/>
</dbReference>
<dbReference type="SUPFAM" id="SSF53448">
    <property type="entry name" value="Nucleotide-diphospho-sugar transferases"/>
    <property type="match status" value="1"/>
</dbReference>
<dbReference type="InterPro" id="IPR029044">
    <property type="entry name" value="Nucleotide-diphossugar_trans"/>
</dbReference>
<dbReference type="AlphaFoldDB" id="A0A4P7VQW9"/>
<reference evidence="4 5" key="1">
    <citation type="submission" date="2019-02" db="EMBL/GenBank/DDBJ databases">
        <title>Isolation and identification of novel species under the genus Muribaculum.</title>
        <authorList>
            <person name="Miyake S."/>
            <person name="Ding Y."/>
            <person name="Low A."/>
            <person name="Soh M."/>
            <person name="Seedorf H."/>
        </authorList>
    </citation>
    <scope>NUCLEOTIDE SEQUENCE [LARGE SCALE GENOMIC DNA]</scope>
    <source>
        <strain evidence="4 5">TLL-A4</strain>
    </source>
</reference>
<feature type="domain" description="Glycosyltransferase 2-like" evidence="2">
    <location>
        <begin position="12"/>
        <end position="117"/>
    </location>
</feature>